<feature type="region of interest" description="Disordered" evidence="1">
    <location>
        <begin position="241"/>
        <end position="266"/>
    </location>
</feature>
<name>A0A0S4R1C1_9ACTN</name>
<proteinExistence type="predicted"/>
<protein>
    <recommendedName>
        <fullName evidence="4">SAM-dependent methyltransferase</fullName>
    </recommendedName>
</protein>
<evidence type="ECO:0000313" key="3">
    <source>
        <dbReference type="Proteomes" id="UP000198802"/>
    </source>
</evidence>
<feature type="compositionally biased region" description="Low complexity" evidence="1">
    <location>
        <begin position="253"/>
        <end position="266"/>
    </location>
</feature>
<accession>A0A0S4R1C1</accession>
<reference evidence="3" key="1">
    <citation type="submission" date="2015-11" db="EMBL/GenBank/DDBJ databases">
        <authorList>
            <person name="Varghese N."/>
        </authorList>
    </citation>
    <scope>NUCLEOTIDE SEQUENCE [LARGE SCALE GENOMIC DNA]</scope>
    <source>
        <strain evidence="3">DSM 45899</strain>
    </source>
</reference>
<keyword evidence="3" id="KW-1185">Reference proteome</keyword>
<dbReference type="InterPro" id="IPR029063">
    <property type="entry name" value="SAM-dependent_MTases_sf"/>
</dbReference>
<evidence type="ECO:0000313" key="2">
    <source>
        <dbReference type="EMBL" id="CUU60710.1"/>
    </source>
</evidence>
<gene>
    <name evidence="2" type="ORF">Ga0074812_14532</name>
</gene>
<organism evidence="2 3">
    <name type="scientific">Parafrankia irregularis</name>
    <dbReference type="NCBI Taxonomy" id="795642"/>
    <lineage>
        <taxon>Bacteria</taxon>
        <taxon>Bacillati</taxon>
        <taxon>Actinomycetota</taxon>
        <taxon>Actinomycetes</taxon>
        <taxon>Frankiales</taxon>
        <taxon>Frankiaceae</taxon>
        <taxon>Parafrankia</taxon>
    </lineage>
</organism>
<dbReference type="EMBL" id="FAOZ01000045">
    <property type="protein sequence ID" value="CUU60710.1"/>
    <property type="molecule type" value="Genomic_DNA"/>
</dbReference>
<evidence type="ECO:0008006" key="4">
    <source>
        <dbReference type="Google" id="ProtNLM"/>
    </source>
</evidence>
<dbReference type="AlphaFoldDB" id="A0A0S4R1C1"/>
<dbReference type="Gene3D" id="3.40.50.150">
    <property type="entry name" value="Vaccinia Virus protein VP39"/>
    <property type="match status" value="1"/>
</dbReference>
<dbReference type="Proteomes" id="UP000198802">
    <property type="component" value="Unassembled WGS sequence"/>
</dbReference>
<dbReference type="SUPFAM" id="SSF53335">
    <property type="entry name" value="S-adenosyl-L-methionine-dependent methyltransferases"/>
    <property type="match status" value="1"/>
</dbReference>
<sequence>MTGTAPQTGRHDGQLATVWSTGRHSIATGQASGPPLPPGGAPISPAVAAYAIAVYSRPGDTICDPDCEPGAVVTEAVHARRHAVGITTDPGRWEAARAALTRAKDRGARGDGMILDRLPNPESWTGLGPVDLVLTAIGPPDPADPAGPAGDRLREQLATYKGLLRPGGHLVVIAAYHVGGGMDLASQVAVAGRDTGWRPVQRVVALTAVPYTRDLGTDRPPLRARAYPVHQDVIVFRLDGQRAHDPRPPDPSPARAALDASPHSAA</sequence>
<evidence type="ECO:0000256" key="1">
    <source>
        <dbReference type="SAM" id="MobiDB-lite"/>
    </source>
</evidence>